<name>A0A8H5GQ17_9AGAR</name>
<evidence type="ECO:0000313" key="3">
    <source>
        <dbReference type="Proteomes" id="UP000559256"/>
    </source>
</evidence>
<comment type="caution">
    <text evidence="2">The sequence shown here is derived from an EMBL/GenBank/DDBJ whole genome shotgun (WGS) entry which is preliminary data.</text>
</comment>
<sequence length="236" mass="27253">MHHQQPRKQGTRRITAEPRGYPSMTSSSERSPSTSSLGTVAEPRDYLSTTSSSRCPPLFTDSELVQIKQWQTKGTERGKQHTTQQEAWLEKFVKEWEGLWRSFPQELQNTFDGDASRYQDTLSIPLGVTPYNPAYPDFLRTTIRPDCVDIVYWRFPEYEEAWTWQLTGFGADPATNYLIPHERGIKVFVLMGGKKLWHIDTSREFPIAEPGGSFIFRFKVDGNDVNYQFTFPVLTK</sequence>
<dbReference type="AlphaFoldDB" id="A0A8H5GQ17"/>
<organism evidence="2 3">
    <name type="scientific">Tetrapyrgos nigripes</name>
    <dbReference type="NCBI Taxonomy" id="182062"/>
    <lineage>
        <taxon>Eukaryota</taxon>
        <taxon>Fungi</taxon>
        <taxon>Dikarya</taxon>
        <taxon>Basidiomycota</taxon>
        <taxon>Agaricomycotina</taxon>
        <taxon>Agaricomycetes</taxon>
        <taxon>Agaricomycetidae</taxon>
        <taxon>Agaricales</taxon>
        <taxon>Marasmiineae</taxon>
        <taxon>Marasmiaceae</taxon>
        <taxon>Tetrapyrgos</taxon>
    </lineage>
</organism>
<feature type="compositionally biased region" description="Low complexity" evidence="1">
    <location>
        <begin position="22"/>
        <end position="36"/>
    </location>
</feature>
<dbReference type="Proteomes" id="UP000559256">
    <property type="component" value="Unassembled WGS sequence"/>
</dbReference>
<feature type="region of interest" description="Disordered" evidence="1">
    <location>
        <begin position="1"/>
        <end position="54"/>
    </location>
</feature>
<reference evidence="2 3" key="1">
    <citation type="journal article" date="2020" name="ISME J.">
        <title>Uncovering the hidden diversity of litter-decomposition mechanisms in mushroom-forming fungi.</title>
        <authorList>
            <person name="Floudas D."/>
            <person name="Bentzer J."/>
            <person name="Ahren D."/>
            <person name="Johansson T."/>
            <person name="Persson P."/>
            <person name="Tunlid A."/>
        </authorList>
    </citation>
    <scope>NUCLEOTIDE SEQUENCE [LARGE SCALE GENOMIC DNA]</scope>
    <source>
        <strain evidence="2 3">CBS 291.85</strain>
    </source>
</reference>
<evidence type="ECO:0000256" key="1">
    <source>
        <dbReference type="SAM" id="MobiDB-lite"/>
    </source>
</evidence>
<accession>A0A8H5GQ17</accession>
<dbReference type="EMBL" id="JAACJM010000014">
    <property type="protein sequence ID" value="KAF5368968.1"/>
    <property type="molecule type" value="Genomic_DNA"/>
</dbReference>
<evidence type="ECO:0000313" key="2">
    <source>
        <dbReference type="EMBL" id="KAF5368968.1"/>
    </source>
</evidence>
<proteinExistence type="predicted"/>
<keyword evidence="3" id="KW-1185">Reference proteome</keyword>
<protein>
    <submittedName>
        <fullName evidence="2">Uncharacterized protein</fullName>
    </submittedName>
</protein>
<gene>
    <name evidence="2" type="ORF">D9758_003006</name>
</gene>
<feature type="compositionally biased region" description="Basic residues" evidence="1">
    <location>
        <begin position="1"/>
        <end position="11"/>
    </location>
</feature>